<dbReference type="EMBL" id="JADIKK010000008">
    <property type="protein sequence ID" value="MFK2878960.1"/>
    <property type="molecule type" value="Genomic_DNA"/>
</dbReference>
<feature type="transmembrane region" description="Helical" evidence="7">
    <location>
        <begin position="369"/>
        <end position="387"/>
    </location>
</feature>
<keyword evidence="4 7" id="KW-1133">Transmembrane helix</keyword>
<evidence type="ECO:0000256" key="4">
    <source>
        <dbReference type="ARBA" id="ARBA00022989"/>
    </source>
</evidence>
<gene>
    <name evidence="9" type="ORF">ISP25_17985</name>
</gene>
<comment type="similarity">
    <text evidence="6">Belongs to the ABC-4 integral membrane protein family.</text>
</comment>
<evidence type="ECO:0000256" key="1">
    <source>
        <dbReference type="ARBA" id="ARBA00004651"/>
    </source>
</evidence>
<keyword evidence="5 7" id="KW-0472">Membrane</keyword>
<dbReference type="PANTHER" id="PTHR30572">
    <property type="entry name" value="MEMBRANE COMPONENT OF TRANSPORTER-RELATED"/>
    <property type="match status" value="1"/>
</dbReference>
<dbReference type="PANTHER" id="PTHR30572:SF4">
    <property type="entry name" value="ABC TRANSPORTER PERMEASE YTRF"/>
    <property type="match status" value="1"/>
</dbReference>
<evidence type="ECO:0000256" key="7">
    <source>
        <dbReference type="SAM" id="Phobius"/>
    </source>
</evidence>
<evidence type="ECO:0000256" key="2">
    <source>
        <dbReference type="ARBA" id="ARBA00022475"/>
    </source>
</evidence>
<feature type="transmembrane region" description="Helical" evidence="7">
    <location>
        <begin position="15"/>
        <end position="39"/>
    </location>
</feature>
<keyword evidence="3 7" id="KW-0812">Transmembrane</keyword>
<keyword evidence="10" id="KW-1185">Reference proteome</keyword>
<sequence>MQIKPILAALRRHRLATLLIAMEIAFACAVLCNACFLVARRWTMIQINSGVDESSLAVLTVNGFEPSQAADVNARMLAGLRAIPGMQSATLISEVPFGPQTGAAGISPDAGGFKDLIGVVDFVMAGPGTYKALGLKLVEGHLPQPGDYQPATSFAPEDVQVLVTRALAEHAWPGESPLGKDFWCDKMHFRVMGVVDHFARAQPGQYDMQQGEWTVFTPVVPGGSLAGTYLLRAQPQDVRRVLQVARGAVQKIAPDVVLDQDNSRTLSDLRTKYFLTDRIMIGLLLGVVALMLGVTALGIVGLTSFWVAQRRKQIGIRRAIGATRGDILRYFQTENFLIVTFGIALGMLLAYVLNAVLMKFYELPHLPLYYLPMGALALWMLGQLAVLGPALRAAAVPPVVATRSV</sequence>
<evidence type="ECO:0000259" key="8">
    <source>
        <dbReference type="Pfam" id="PF02687"/>
    </source>
</evidence>
<protein>
    <submittedName>
        <fullName evidence="9">FtsX-like permease family protein</fullName>
    </submittedName>
</protein>
<dbReference type="Pfam" id="PF02687">
    <property type="entry name" value="FtsX"/>
    <property type="match status" value="1"/>
</dbReference>
<dbReference type="Proteomes" id="UP001620339">
    <property type="component" value="Unassembled WGS sequence"/>
</dbReference>
<comment type="subcellular location">
    <subcellularLocation>
        <location evidence="1">Cell membrane</location>
        <topology evidence="1">Multi-pass membrane protein</topology>
    </subcellularLocation>
</comment>
<reference evidence="9 10" key="1">
    <citation type="submission" date="2020-10" db="EMBL/GenBank/DDBJ databases">
        <title>Phylogeny of dyella-like bacteria.</title>
        <authorList>
            <person name="Fu J."/>
        </authorList>
    </citation>
    <scope>NUCLEOTIDE SEQUENCE [LARGE SCALE GENOMIC DNA]</scope>
    <source>
        <strain evidence="9 10">KACC 19113</strain>
    </source>
</reference>
<feature type="domain" description="ABC3 transporter permease C-terminal" evidence="8">
    <location>
        <begin position="287"/>
        <end position="397"/>
    </location>
</feature>
<evidence type="ECO:0000256" key="3">
    <source>
        <dbReference type="ARBA" id="ARBA00022692"/>
    </source>
</evidence>
<proteinExistence type="inferred from homology"/>
<keyword evidence="2" id="KW-1003">Cell membrane</keyword>
<organism evidence="9 10">
    <name type="scientific">Rhodanobacter hydrolyticus</name>
    <dbReference type="NCBI Taxonomy" id="2250595"/>
    <lineage>
        <taxon>Bacteria</taxon>
        <taxon>Pseudomonadati</taxon>
        <taxon>Pseudomonadota</taxon>
        <taxon>Gammaproteobacteria</taxon>
        <taxon>Lysobacterales</taxon>
        <taxon>Rhodanobacteraceae</taxon>
        <taxon>Rhodanobacter</taxon>
    </lineage>
</organism>
<evidence type="ECO:0000313" key="10">
    <source>
        <dbReference type="Proteomes" id="UP001620339"/>
    </source>
</evidence>
<feature type="transmembrane region" description="Helical" evidence="7">
    <location>
        <begin position="336"/>
        <end position="357"/>
    </location>
</feature>
<feature type="transmembrane region" description="Helical" evidence="7">
    <location>
        <begin position="279"/>
        <end position="308"/>
    </location>
</feature>
<evidence type="ECO:0000313" key="9">
    <source>
        <dbReference type="EMBL" id="MFK2878960.1"/>
    </source>
</evidence>
<evidence type="ECO:0000256" key="6">
    <source>
        <dbReference type="ARBA" id="ARBA00038076"/>
    </source>
</evidence>
<name>A0ABW8JBS0_9GAMM</name>
<dbReference type="RefSeq" id="WP_404615857.1">
    <property type="nucleotide sequence ID" value="NZ_JADIKK010000008.1"/>
</dbReference>
<evidence type="ECO:0000256" key="5">
    <source>
        <dbReference type="ARBA" id="ARBA00023136"/>
    </source>
</evidence>
<comment type="caution">
    <text evidence="9">The sequence shown here is derived from an EMBL/GenBank/DDBJ whole genome shotgun (WGS) entry which is preliminary data.</text>
</comment>
<dbReference type="InterPro" id="IPR003838">
    <property type="entry name" value="ABC3_permease_C"/>
</dbReference>
<dbReference type="InterPro" id="IPR050250">
    <property type="entry name" value="Macrolide_Exporter_MacB"/>
</dbReference>
<accession>A0ABW8JBS0</accession>